<dbReference type="AlphaFoldDB" id="B1VWZ9"/>
<dbReference type="Proteomes" id="UP000001685">
    <property type="component" value="Chromosome"/>
</dbReference>
<dbReference type="EMBL" id="AP009493">
    <property type="protein sequence ID" value="BAG21645.1"/>
    <property type="molecule type" value="Genomic_DNA"/>
</dbReference>
<sequence length="88" mass="9537">MALMKRVALAPRAVRQLRRIRSVYLAGAVLSLLGLVLQAERGSGGRQAVIVTVLLVAFSALFTLTIVQLWRHARTSHCSTAQKLTPSA</sequence>
<name>B1VWZ9_STRGG</name>
<evidence type="ECO:0000256" key="1">
    <source>
        <dbReference type="SAM" id="Phobius"/>
    </source>
</evidence>
<keyword evidence="1" id="KW-0472">Membrane</keyword>
<evidence type="ECO:0000313" key="3">
    <source>
        <dbReference type="Proteomes" id="UP000001685"/>
    </source>
</evidence>
<dbReference type="eggNOG" id="ENOG5031WTN">
    <property type="taxonomic scope" value="Bacteria"/>
</dbReference>
<accession>B1VWZ9</accession>
<dbReference type="HOGENOM" id="CLU_2467594_0_0_11"/>
<evidence type="ECO:0000313" key="2">
    <source>
        <dbReference type="EMBL" id="BAG21645.1"/>
    </source>
</evidence>
<keyword evidence="1" id="KW-1133">Transmembrane helix</keyword>
<dbReference type="PATRIC" id="fig|455632.4.peg.4925"/>
<keyword evidence="1" id="KW-0812">Transmembrane</keyword>
<organism evidence="2 3">
    <name type="scientific">Streptomyces griseus subsp. griseus (strain JCM 4626 / CBS 651.72 / NBRC 13350 / KCC S-0626 / ISP 5235)</name>
    <dbReference type="NCBI Taxonomy" id="455632"/>
    <lineage>
        <taxon>Bacteria</taxon>
        <taxon>Bacillati</taxon>
        <taxon>Actinomycetota</taxon>
        <taxon>Actinomycetes</taxon>
        <taxon>Kitasatosporales</taxon>
        <taxon>Streptomycetaceae</taxon>
        <taxon>Streptomyces</taxon>
    </lineage>
</organism>
<proteinExistence type="predicted"/>
<gene>
    <name evidence="2" type="ordered locus">SGR_4816</name>
</gene>
<dbReference type="KEGG" id="sgr:SGR_4816"/>
<feature type="transmembrane region" description="Helical" evidence="1">
    <location>
        <begin position="48"/>
        <end position="70"/>
    </location>
</feature>
<reference evidence="3" key="1">
    <citation type="journal article" date="2008" name="J. Bacteriol.">
        <title>Genome sequence of the streptomycin-producing microorganism Streptomyces griseus IFO 13350.</title>
        <authorList>
            <person name="Ohnishi Y."/>
            <person name="Ishikawa J."/>
            <person name="Hara H."/>
            <person name="Suzuki H."/>
            <person name="Ikenoya M."/>
            <person name="Ikeda H."/>
            <person name="Yamashita A."/>
            <person name="Hattori M."/>
            <person name="Horinouchi S."/>
        </authorList>
    </citation>
    <scope>NUCLEOTIDE SEQUENCE [LARGE SCALE GENOMIC DNA]</scope>
    <source>
        <strain evidence="3">JCM 4626 / NBRC 13350</strain>
    </source>
</reference>
<dbReference type="RefSeq" id="WP_003969066.1">
    <property type="nucleotide sequence ID" value="NC_010572.1"/>
</dbReference>
<protein>
    <submittedName>
        <fullName evidence="2">Uncharacterized protein</fullName>
    </submittedName>
</protein>